<comment type="catalytic activity">
    <reaction evidence="6">
        <text>N,N-dimethylethanolamine phosphate + S-adenosyl-L-methionine = phosphocholine + S-adenosyl-L-homocysteine + H(+)</text>
        <dbReference type="Rhea" id="RHEA:25325"/>
        <dbReference type="ChEBI" id="CHEBI:15378"/>
        <dbReference type="ChEBI" id="CHEBI:57856"/>
        <dbReference type="ChEBI" id="CHEBI:58641"/>
        <dbReference type="ChEBI" id="CHEBI:59789"/>
        <dbReference type="ChEBI" id="CHEBI:295975"/>
        <dbReference type="EC" id="2.1.1.103"/>
    </reaction>
    <physiologicalReaction direction="left-to-right" evidence="6">
        <dbReference type="Rhea" id="RHEA:25326"/>
    </physiologicalReaction>
</comment>
<sequence length="81" mass="9118">MTEFWKEHSKAATVEEMMLDSRAIELTEQELPEILSMLPPLDGCRVLELGAGIGQNNGHHSNVTFIQADVTKLDIPHDRYV</sequence>
<comment type="caution">
    <text evidence="8">The sequence shown here is derived from an EMBL/GenBank/DDBJ whole genome shotgun (WGS) entry which is preliminary data.</text>
</comment>
<gene>
    <name evidence="8" type="ORF">GOODEAATRI_004143</name>
</gene>
<evidence type="ECO:0000256" key="3">
    <source>
        <dbReference type="ARBA" id="ARBA00022603"/>
    </source>
</evidence>
<evidence type="ECO:0000256" key="6">
    <source>
        <dbReference type="ARBA" id="ARBA00047619"/>
    </source>
</evidence>
<comment type="pathway">
    <text evidence="2">Lipid metabolism.</text>
</comment>
<proteinExistence type="predicted"/>
<organism evidence="8 9">
    <name type="scientific">Goodea atripinnis</name>
    <dbReference type="NCBI Taxonomy" id="208336"/>
    <lineage>
        <taxon>Eukaryota</taxon>
        <taxon>Metazoa</taxon>
        <taxon>Chordata</taxon>
        <taxon>Craniata</taxon>
        <taxon>Vertebrata</taxon>
        <taxon>Euteleostomi</taxon>
        <taxon>Actinopterygii</taxon>
        <taxon>Neopterygii</taxon>
        <taxon>Teleostei</taxon>
        <taxon>Neoteleostei</taxon>
        <taxon>Acanthomorphata</taxon>
        <taxon>Ovalentaria</taxon>
        <taxon>Atherinomorphae</taxon>
        <taxon>Cyprinodontiformes</taxon>
        <taxon>Goodeidae</taxon>
        <taxon>Goodea</taxon>
    </lineage>
</organism>
<dbReference type="SUPFAM" id="SSF53335">
    <property type="entry name" value="S-adenosyl-L-methionine-dependent methyltransferases"/>
    <property type="match status" value="1"/>
</dbReference>
<evidence type="ECO:0000256" key="4">
    <source>
        <dbReference type="ARBA" id="ARBA00022679"/>
    </source>
</evidence>
<dbReference type="InterPro" id="IPR029063">
    <property type="entry name" value="SAM-dependent_MTases_sf"/>
</dbReference>
<keyword evidence="4" id="KW-0808">Transferase</keyword>
<evidence type="ECO:0000256" key="2">
    <source>
        <dbReference type="ARBA" id="ARBA00005189"/>
    </source>
</evidence>
<keyword evidence="9" id="KW-1185">Reference proteome</keyword>
<comment type="pathway">
    <text evidence="1">Phospholipid metabolism; phosphatidylcholine biosynthesis.</text>
</comment>
<evidence type="ECO:0000256" key="7">
    <source>
        <dbReference type="ARBA" id="ARBA00047841"/>
    </source>
</evidence>
<evidence type="ECO:0000256" key="5">
    <source>
        <dbReference type="ARBA" id="ARBA00035674"/>
    </source>
</evidence>
<evidence type="ECO:0000313" key="8">
    <source>
        <dbReference type="EMBL" id="MEQ2170810.1"/>
    </source>
</evidence>
<accession>A0ABV0NHC3</accession>
<protein>
    <recommendedName>
        <fullName evidence="5">phosphoethanolamine N-methyltransferase</fullName>
        <ecNumber evidence="5">2.1.1.103</ecNumber>
    </recommendedName>
</protein>
<dbReference type="EMBL" id="JAHRIO010040151">
    <property type="protein sequence ID" value="MEQ2170810.1"/>
    <property type="molecule type" value="Genomic_DNA"/>
</dbReference>
<keyword evidence="3" id="KW-0489">Methyltransferase</keyword>
<name>A0ABV0NHC3_9TELE</name>
<dbReference type="Proteomes" id="UP001476798">
    <property type="component" value="Unassembled WGS sequence"/>
</dbReference>
<dbReference type="PANTHER" id="PTHR44307:SF2">
    <property type="entry name" value="PHOSPHOETHANOLAMINE METHYLTRANSFERASE ISOFORM X1"/>
    <property type="match status" value="1"/>
</dbReference>
<comment type="catalytic activity">
    <reaction evidence="7">
        <text>N-methylethanolamine phosphate + S-adenosyl-L-methionine = N,N-dimethylethanolamine phosphate + S-adenosyl-L-homocysteine + H(+)</text>
        <dbReference type="Rhea" id="RHEA:25321"/>
        <dbReference type="ChEBI" id="CHEBI:15378"/>
        <dbReference type="ChEBI" id="CHEBI:57781"/>
        <dbReference type="ChEBI" id="CHEBI:57856"/>
        <dbReference type="ChEBI" id="CHEBI:58641"/>
        <dbReference type="ChEBI" id="CHEBI:59789"/>
        <dbReference type="EC" id="2.1.1.103"/>
    </reaction>
    <physiologicalReaction direction="left-to-right" evidence="7">
        <dbReference type="Rhea" id="RHEA:25322"/>
    </physiologicalReaction>
</comment>
<evidence type="ECO:0000256" key="1">
    <source>
        <dbReference type="ARBA" id="ARBA00004969"/>
    </source>
</evidence>
<reference evidence="8 9" key="1">
    <citation type="submission" date="2021-06" db="EMBL/GenBank/DDBJ databases">
        <authorList>
            <person name="Palmer J.M."/>
        </authorList>
    </citation>
    <scope>NUCLEOTIDE SEQUENCE [LARGE SCALE GENOMIC DNA]</scope>
    <source>
        <strain evidence="8 9">GA_2019</strain>
        <tissue evidence="8">Muscle</tissue>
    </source>
</reference>
<dbReference type="Gene3D" id="3.40.50.150">
    <property type="entry name" value="Vaccinia Virus protein VP39"/>
    <property type="match status" value="1"/>
</dbReference>
<dbReference type="PANTHER" id="PTHR44307">
    <property type="entry name" value="PHOSPHOETHANOLAMINE METHYLTRANSFERASE"/>
    <property type="match status" value="1"/>
</dbReference>
<dbReference type="EC" id="2.1.1.103" evidence="5"/>
<evidence type="ECO:0000313" key="9">
    <source>
        <dbReference type="Proteomes" id="UP001476798"/>
    </source>
</evidence>